<dbReference type="RefSeq" id="WP_109415090.1">
    <property type="nucleotide sequence ID" value="NZ_QEAS01000004.1"/>
</dbReference>
<comment type="caution">
    <text evidence="1">The sequence shown here is derived from an EMBL/GenBank/DDBJ whole genome shotgun (WGS) entry which is preliminary data.</text>
</comment>
<evidence type="ECO:0000313" key="1">
    <source>
        <dbReference type="EMBL" id="PWG81606.1"/>
    </source>
</evidence>
<name>A0A2U2PJM1_9SPHI</name>
<gene>
    <name evidence="1" type="ORF">DDR33_07180</name>
</gene>
<accession>A0A2U2PJM1</accession>
<dbReference type="EMBL" id="QEAS01000004">
    <property type="protein sequence ID" value="PWG81606.1"/>
    <property type="molecule type" value="Genomic_DNA"/>
</dbReference>
<protein>
    <submittedName>
        <fullName evidence="1">Uncharacterized protein</fullName>
    </submittedName>
</protein>
<sequence>MKKVFLYLIVFVFSGLSIFPIRVSAKTVLPQADSLRQNRIRFVAKDLSLKESEAEKVVSILDTYKAKVQAVYSNAEINPDDQRSQVAILTEERDRQLGKVLKPEAMGRFKSAIALDSKQKPPF</sequence>
<dbReference type="Proteomes" id="UP000245647">
    <property type="component" value="Unassembled WGS sequence"/>
</dbReference>
<evidence type="ECO:0000313" key="2">
    <source>
        <dbReference type="Proteomes" id="UP000245647"/>
    </source>
</evidence>
<reference evidence="1 2" key="1">
    <citation type="submission" date="2018-04" db="EMBL/GenBank/DDBJ databases">
        <title>Pedobacter chongqingensis sp. nov., isolated from a rottenly hemp rope.</title>
        <authorList>
            <person name="Cai Y."/>
        </authorList>
    </citation>
    <scope>NUCLEOTIDE SEQUENCE [LARGE SCALE GENOMIC DNA]</scope>
    <source>
        <strain evidence="1 2">FJ4-8</strain>
    </source>
</reference>
<organism evidence="1 2">
    <name type="scientific">Pararcticibacter amylolyticus</name>
    <dbReference type="NCBI Taxonomy" id="2173175"/>
    <lineage>
        <taxon>Bacteria</taxon>
        <taxon>Pseudomonadati</taxon>
        <taxon>Bacteroidota</taxon>
        <taxon>Sphingobacteriia</taxon>
        <taxon>Sphingobacteriales</taxon>
        <taxon>Sphingobacteriaceae</taxon>
        <taxon>Pararcticibacter</taxon>
    </lineage>
</organism>
<proteinExistence type="predicted"/>
<dbReference type="AlphaFoldDB" id="A0A2U2PJM1"/>
<keyword evidence="2" id="KW-1185">Reference proteome</keyword>